<dbReference type="EMBL" id="DVJP01000082">
    <property type="protein sequence ID" value="HIS77644.1"/>
    <property type="molecule type" value="Genomic_DNA"/>
</dbReference>
<evidence type="ECO:0000313" key="1">
    <source>
        <dbReference type="EMBL" id="HIS77644.1"/>
    </source>
</evidence>
<dbReference type="AlphaFoldDB" id="A0A9D1FPU3"/>
<sequence length="52" mass="5825">MWKLKNHTGAIGGEGVNLCGLFEIIIAHSEFFRKFSTGVCEEKTGGFFLFKK</sequence>
<proteinExistence type="predicted"/>
<gene>
    <name evidence="1" type="ORF">IAB51_12740</name>
</gene>
<reference evidence="1" key="1">
    <citation type="submission" date="2020-10" db="EMBL/GenBank/DDBJ databases">
        <authorList>
            <person name="Gilroy R."/>
        </authorList>
    </citation>
    <scope>NUCLEOTIDE SEQUENCE</scope>
    <source>
        <strain evidence="1">CHK199-13235</strain>
    </source>
</reference>
<organism evidence="1 2">
    <name type="scientific">Candidatus Merdivicinus excrementipullorum</name>
    <dbReference type="NCBI Taxonomy" id="2840867"/>
    <lineage>
        <taxon>Bacteria</taxon>
        <taxon>Bacillati</taxon>
        <taxon>Bacillota</taxon>
        <taxon>Clostridia</taxon>
        <taxon>Eubacteriales</taxon>
        <taxon>Oscillospiraceae</taxon>
        <taxon>Oscillospiraceae incertae sedis</taxon>
        <taxon>Candidatus Merdivicinus</taxon>
    </lineage>
</organism>
<evidence type="ECO:0000313" key="2">
    <source>
        <dbReference type="Proteomes" id="UP000824002"/>
    </source>
</evidence>
<accession>A0A9D1FPU3</accession>
<name>A0A9D1FPU3_9FIRM</name>
<protein>
    <submittedName>
        <fullName evidence="1">Uncharacterized protein</fullName>
    </submittedName>
</protein>
<dbReference type="Proteomes" id="UP000824002">
    <property type="component" value="Unassembled WGS sequence"/>
</dbReference>
<reference evidence="1" key="2">
    <citation type="journal article" date="2021" name="PeerJ">
        <title>Extensive microbial diversity within the chicken gut microbiome revealed by metagenomics and culture.</title>
        <authorList>
            <person name="Gilroy R."/>
            <person name="Ravi A."/>
            <person name="Getino M."/>
            <person name="Pursley I."/>
            <person name="Horton D.L."/>
            <person name="Alikhan N.F."/>
            <person name="Baker D."/>
            <person name="Gharbi K."/>
            <person name="Hall N."/>
            <person name="Watson M."/>
            <person name="Adriaenssens E.M."/>
            <person name="Foster-Nyarko E."/>
            <person name="Jarju S."/>
            <person name="Secka A."/>
            <person name="Antonio M."/>
            <person name="Oren A."/>
            <person name="Chaudhuri R.R."/>
            <person name="La Ragione R."/>
            <person name="Hildebrand F."/>
            <person name="Pallen M.J."/>
        </authorList>
    </citation>
    <scope>NUCLEOTIDE SEQUENCE</scope>
    <source>
        <strain evidence="1">CHK199-13235</strain>
    </source>
</reference>
<comment type="caution">
    <text evidence="1">The sequence shown here is derived from an EMBL/GenBank/DDBJ whole genome shotgun (WGS) entry which is preliminary data.</text>
</comment>